<feature type="transmembrane region" description="Helical" evidence="6">
    <location>
        <begin position="12"/>
        <end position="36"/>
    </location>
</feature>
<sequence>IVIGFTGLIGLLLTWITPLAIAPTVALVGLSLFNVAAQKASLHWGISFMTMAFMILFSQYLRDVPVPLPIYKRSKGCTFTKLFIFKLFPVLMAILISWGFCAILTATGVFPADDPARTDLTTDLLKDSPWFRIPYPGQWGLPTVSIAGVFGMLAGVIASMIESVGDYYACARLS</sequence>
<reference evidence="7 8" key="1">
    <citation type="submission" date="2023-11" db="EMBL/GenBank/DDBJ databases">
        <title>Halocaridina rubra genome assembly.</title>
        <authorList>
            <person name="Smith C."/>
        </authorList>
    </citation>
    <scope>NUCLEOTIDE SEQUENCE [LARGE SCALE GENOMIC DNA]</scope>
    <source>
        <strain evidence="7">EP-1</strain>
        <tissue evidence="7">Whole</tissue>
    </source>
</reference>
<keyword evidence="3 6" id="KW-0812">Transmembrane</keyword>
<evidence type="ECO:0008006" key="9">
    <source>
        <dbReference type="Google" id="ProtNLM"/>
    </source>
</evidence>
<feature type="transmembrane region" description="Helical" evidence="6">
    <location>
        <begin position="42"/>
        <end position="61"/>
    </location>
</feature>
<keyword evidence="5 6" id="KW-0472">Membrane</keyword>
<comment type="caution">
    <text evidence="7">The sequence shown here is derived from an EMBL/GenBank/DDBJ whole genome shotgun (WGS) entry which is preliminary data.</text>
</comment>
<protein>
    <recommendedName>
        <fullName evidence="9">Solute carrier family 23 member 2</fullName>
    </recommendedName>
</protein>
<dbReference type="GO" id="GO:0016020">
    <property type="term" value="C:membrane"/>
    <property type="evidence" value="ECO:0007669"/>
    <property type="project" value="UniProtKB-SubCell"/>
</dbReference>
<dbReference type="GO" id="GO:0022857">
    <property type="term" value="F:transmembrane transporter activity"/>
    <property type="evidence" value="ECO:0007669"/>
    <property type="project" value="InterPro"/>
</dbReference>
<feature type="non-terminal residue" evidence="7">
    <location>
        <position position="174"/>
    </location>
</feature>
<organism evidence="7 8">
    <name type="scientific">Halocaridina rubra</name>
    <name type="common">Hawaiian red shrimp</name>
    <dbReference type="NCBI Taxonomy" id="373956"/>
    <lineage>
        <taxon>Eukaryota</taxon>
        <taxon>Metazoa</taxon>
        <taxon>Ecdysozoa</taxon>
        <taxon>Arthropoda</taxon>
        <taxon>Crustacea</taxon>
        <taxon>Multicrustacea</taxon>
        <taxon>Malacostraca</taxon>
        <taxon>Eumalacostraca</taxon>
        <taxon>Eucarida</taxon>
        <taxon>Decapoda</taxon>
        <taxon>Pleocyemata</taxon>
        <taxon>Caridea</taxon>
        <taxon>Atyoidea</taxon>
        <taxon>Atyidae</taxon>
        <taxon>Halocaridina</taxon>
    </lineage>
</organism>
<evidence type="ECO:0000313" key="7">
    <source>
        <dbReference type="EMBL" id="KAK6992696.1"/>
    </source>
</evidence>
<keyword evidence="4 6" id="KW-1133">Transmembrane helix</keyword>
<keyword evidence="8" id="KW-1185">Reference proteome</keyword>
<dbReference type="PANTHER" id="PTHR11119">
    <property type="entry name" value="XANTHINE-URACIL / VITAMIN C PERMEASE FAMILY MEMBER"/>
    <property type="match status" value="1"/>
</dbReference>
<dbReference type="Proteomes" id="UP001381693">
    <property type="component" value="Unassembled WGS sequence"/>
</dbReference>
<evidence type="ECO:0000256" key="5">
    <source>
        <dbReference type="ARBA" id="ARBA00023136"/>
    </source>
</evidence>
<feature type="transmembrane region" description="Helical" evidence="6">
    <location>
        <begin position="82"/>
        <end position="110"/>
    </location>
</feature>
<name>A0AAN8W8M7_HALRR</name>
<evidence type="ECO:0000256" key="3">
    <source>
        <dbReference type="ARBA" id="ARBA00022692"/>
    </source>
</evidence>
<evidence type="ECO:0000256" key="4">
    <source>
        <dbReference type="ARBA" id="ARBA00022989"/>
    </source>
</evidence>
<comment type="subcellular location">
    <subcellularLocation>
        <location evidence="1">Membrane</location>
        <topology evidence="1">Multi-pass membrane protein</topology>
    </subcellularLocation>
</comment>
<evidence type="ECO:0000256" key="2">
    <source>
        <dbReference type="ARBA" id="ARBA00008821"/>
    </source>
</evidence>
<accession>A0AAN8W8M7</accession>
<dbReference type="EMBL" id="JAXCGZ010024374">
    <property type="protein sequence ID" value="KAK6992696.1"/>
    <property type="molecule type" value="Genomic_DNA"/>
</dbReference>
<comment type="similarity">
    <text evidence="2">Belongs to the nucleobase:cation symporter-2 (NCS2) (TC 2.A.40) family.</text>
</comment>
<evidence type="ECO:0000256" key="6">
    <source>
        <dbReference type="SAM" id="Phobius"/>
    </source>
</evidence>
<proteinExistence type="inferred from homology"/>
<dbReference type="InterPro" id="IPR006043">
    <property type="entry name" value="NCS2"/>
</dbReference>
<dbReference type="AlphaFoldDB" id="A0AAN8W8M7"/>
<feature type="non-terminal residue" evidence="7">
    <location>
        <position position="1"/>
    </location>
</feature>
<evidence type="ECO:0000313" key="8">
    <source>
        <dbReference type="Proteomes" id="UP001381693"/>
    </source>
</evidence>
<dbReference type="Pfam" id="PF00860">
    <property type="entry name" value="Xan_ur_permease"/>
    <property type="match status" value="1"/>
</dbReference>
<feature type="transmembrane region" description="Helical" evidence="6">
    <location>
        <begin position="139"/>
        <end position="158"/>
    </location>
</feature>
<evidence type="ECO:0000256" key="1">
    <source>
        <dbReference type="ARBA" id="ARBA00004141"/>
    </source>
</evidence>
<gene>
    <name evidence="7" type="ORF">SK128_012762</name>
</gene>